<dbReference type="Gene3D" id="3.40.50.620">
    <property type="entry name" value="HUPs"/>
    <property type="match status" value="1"/>
</dbReference>
<keyword evidence="3 6" id="KW-0547">Nucleotide-binding</keyword>
<reference evidence="8 10" key="1">
    <citation type="submission" date="2015-02" db="EMBL/GenBank/DDBJ databases">
        <title>Genome Sequencing of Rickettsiales.</title>
        <authorList>
            <person name="Daugherty S.C."/>
            <person name="Su Q."/>
            <person name="Abolude K."/>
            <person name="Beier-Sexton M."/>
            <person name="Carlyon J.A."/>
            <person name="Carter R."/>
            <person name="Day N.P."/>
            <person name="Dumler S.J."/>
            <person name="Dyachenko V."/>
            <person name="Godinez A."/>
            <person name="Kurtti T.J."/>
            <person name="Lichay M."/>
            <person name="Mullins K.E."/>
            <person name="Ott S."/>
            <person name="Pappas-Brown V."/>
            <person name="Paris D.H."/>
            <person name="Patel P."/>
            <person name="Richards A.L."/>
            <person name="Sadzewicz L."/>
            <person name="Sears K."/>
            <person name="Seidman D."/>
            <person name="Sengamalay N."/>
            <person name="Stenos J."/>
            <person name="Tallon L.J."/>
            <person name="Vincent G."/>
            <person name="Fraser C.M."/>
            <person name="Munderloh U."/>
            <person name="Dunning-Hotopp J.C."/>
        </authorList>
    </citation>
    <scope>NUCLEOTIDE SEQUENCE [LARGE SCALE GENOMIC DNA]</scope>
    <source>
        <strain evidence="8 10">Gilliam</strain>
    </source>
</reference>
<protein>
    <recommendedName>
        <fullName evidence="6">tRNA(Ile)-lysidine synthase</fullName>
        <ecNumber evidence="6">6.3.4.19</ecNumber>
    </recommendedName>
    <alternativeName>
        <fullName evidence="6">tRNA(Ile)-2-lysyl-cytidine synthase</fullName>
    </alternativeName>
    <alternativeName>
        <fullName evidence="6">tRNA(Ile)-lysidine synthetase</fullName>
    </alternativeName>
</protein>
<feature type="binding site" evidence="6">
    <location>
        <begin position="28"/>
        <end position="33"/>
    </location>
    <ligand>
        <name>ATP</name>
        <dbReference type="ChEBI" id="CHEBI:30616"/>
    </ligand>
</feature>
<comment type="catalytic activity">
    <reaction evidence="5 6">
        <text>cytidine(34) in tRNA(Ile2) + L-lysine + ATP = lysidine(34) in tRNA(Ile2) + AMP + diphosphate + H(+)</text>
        <dbReference type="Rhea" id="RHEA:43744"/>
        <dbReference type="Rhea" id="RHEA-COMP:10625"/>
        <dbReference type="Rhea" id="RHEA-COMP:10670"/>
        <dbReference type="ChEBI" id="CHEBI:15378"/>
        <dbReference type="ChEBI" id="CHEBI:30616"/>
        <dbReference type="ChEBI" id="CHEBI:32551"/>
        <dbReference type="ChEBI" id="CHEBI:33019"/>
        <dbReference type="ChEBI" id="CHEBI:82748"/>
        <dbReference type="ChEBI" id="CHEBI:83665"/>
        <dbReference type="ChEBI" id="CHEBI:456215"/>
        <dbReference type="EC" id="6.3.4.19"/>
    </reaction>
</comment>
<sequence>MNIEVNFCHNMEHFGAFEENPKLAIAVSGGSDSLALMLLVKHWNEKVKGEITVLTIDHHLRSESTNEADYVSSICQNIKLQHVTLHWIHKGITGNIQAQARKARYHLLTNYCQEHDILHLITGHHADDIVENFFIRLLRGAGLAGLSSHNLFFANNVRIIRPLFNITKQDLKKYLEQQNIKWINDPSNSSNKYLRTQVRDLLKSMLISFQHDFTVELLKKRIMLSQMHLTRALDSVNNEIIHYVVHAVKIYSAGFAVIDRKLFRKASPEARYAILSYLLMIVGANTKPQRFSSLQHIILHDIQEYNTYKTLHGCIVEYSIQYIIIYREFGRCYPRSQVVSNSVVWDYRFKVVDNRKNNRMNLTIDYLKNSDYHLIKSYVESNQRNAYFNYSRKILFTFPVIKHLEKVVAIPHIKYYSDKTIQESISFVFEPKLISRWFHYC</sequence>
<evidence type="ECO:0000256" key="4">
    <source>
        <dbReference type="ARBA" id="ARBA00022840"/>
    </source>
</evidence>
<dbReference type="HAMAP" id="MF_01161">
    <property type="entry name" value="tRNA_Ile_lys_synt"/>
    <property type="match status" value="1"/>
</dbReference>
<dbReference type="PATRIC" id="fig|1359184.3.peg.53"/>
<gene>
    <name evidence="6 8" type="primary">tilS</name>
    <name evidence="9" type="ORF">GILLIAM_02733</name>
    <name evidence="8" type="ORF">OTSGILL_0045</name>
</gene>
<dbReference type="AlphaFoldDB" id="A0A0F3MF04"/>
<dbReference type="EMBL" id="LANO01000001">
    <property type="protein sequence ID" value="KJV54246.1"/>
    <property type="molecule type" value="Genomic_DNA"/>
</dbReference>
<keyword evidence="4 6" id="KW-0067">ATP-binding</keyword>
<dbReference type="GO" id="GO:0006400">
    <property type="term" value="P:tRNA modification"/>
    <property type="evidence" value="ECO:0007669"/>
    <property type="project" value="UniProtKB-UniRule"/>
</dbReference>
<keyword evidence="11" id="KW-1185">Reference proteome</keyword>
<dbReference type="InterPro" id="IPR011063">
    <property type="entry name" value="TilS/TtcA_N"/>
</dbReference>
<dbReference type="CDD" id="cd01992">
    <property type="entry name" value="TilS_N"/>
    <property type="match status" value="1"/>
</dbReference>
<dbReference type="PANTHER" id="PTHR43033">
    <property type="entry name" value="TRNA(ILE)-LYSIDINE SYNTHASE-RELATED"/>
    <property type="match status" value="1"/>
</dbReference>
<evidence type="ECO:0000256" key="6">
    <source>
        <dbReference type="HAMAP-Rule" id="MF_01161"/>
    </source>
</evidence>
<evidence type="ECO:0000313" key="11">
    <source>
        <dbReference type="Proteomes" id="UP000244959"/>
    </source>
</evidence>
<dbReference type="InterPro" id="IPR014729">
    <property type="entry name" value="Rossmann-like_a/b/a_fold"/>
</dbReference>
<keyword evidence="6" id="KW-0963">Cytoplasm</keyword>
<reference evidence="9" key="3">
    <citation type="submission" date="2018-03" db="EMBL/GenBank/DDBJ databases">
        <authorList>
            <person name="Keele B.F."/>
        </authorList>
    </citation>
    <scope>NUCLEOTIDE SEQUENCE [LARGE SCALE GENOMIC DNA]</scope>
    <source>
        <strain evidence="9">Gilliam</strain>
    </source>
</reference>
<evidence type="ECO:0000313" key="9">
    <source>
        <dbReference type="EMBL" id="SPR13235.1"/>
    </source>
</evidence>
<evidence type="ECO:0000256" key="5">
    <source>
        <dbReference type="ARBA" id="ARBA00048539"/>
    </source>
</evidence>
<dbReference type="RefSeq" id="WP_052692490.1">
    <property type="nucleotide sequence ID" value="NZ_LS398551.1"/>
</dbReference>
<proteinExistence type="inferred from homology"/>
<name>A0A0F3MF04_ORITS</name>
<dbReference type="Proteomes" id="UP000033769">
    <property type="component" value="Unassembled WGS sequence"/>
</dbReference>
<dbReference type="Pfam" id="PF01171">
    <property type="entry name" value="ATP_bind_3"/>
    <property type="match status" value="1"/>
</dbReference>
<dbReference type="GO" id="GO:0032267">
    <property type="term" value="F:tRNA(Ile)-lysidine synthase activity"/>
    <property type="evidence" value="ECO:0007669"/>
    <property type="project" value="UniProtKB-EC"/>
</dbReference>
<dbReference type="NCBIfam" id="TIGR02432">
    <property type="entry name" value="lysidine_TilS_N"/>
    <property type="match status" value="1"/>
</dbReference>
<feature type="domain" description="tRNA(Ile)-lysidine/2-thiocytidine synthase N-terminal" evidence="7">
    <location>
        <begin position="23"/>
        <end position="200"/>
    </location>
</feature>
<evidence type="ECO:0000256" key="2">
    <source>
        <dbReference type="ARBA" id="ARBA00022694"/>
    </source>
</evidence>
<comment type="similarity">
    <text evidence="6">Belongs to the tRNA(Ile)-lysidine synthase family.</text>
</comment>
<evidence type="ECO:0000313" key="8">
    <source>
        <dbReference type="EMBL" id="KJV54246.1"/>
    </source>
</evidence>
<evidence type="ECO:0000313" key="10">
    <source>
        <dbReference type="Proteomes" id="UP000033769"/>
    </source>
</evidence>
<dbReference type="InterPro" id="IPR012795">
    <property type="entry name" value="tRNA_Ile_lys_synt_N"/>
</dbReference>
<dbReference type="GO" id="GO:0005524">
    <property type="term" value="F:ATP binding"/>
    <property type="evidence" value="ECO:0007669"/>
    <property type="project" value="UniProtKB-UniRule"/>
</dbReference>
<comment type="function">
    <text evidence="6">Ligates lysine onto the cytidine present at position 34 of the AUA codon-specific tRNA(Ile) that contains the anticodon CAU, in an ATP-dependent manner. Cytidine is converted to lysidine, thus changing the amino acid specificity of the tRNA from methionine to isoleucine.</text>
</comment>
<keyword evidence="2 6" id="KW-0819">tRNA processing</keyword>
<dbReference type="EMBL" id="LS398551">
    <property type="protein sequence ID" value="SPR13235.1"/>
    <property type="molecule type" value="Genomic_DNA"/>
</dbReference>
<reference evidence="11" key="2">
    <citation type="submission" date="2018-03" db="EMBL/GenBank/DDBJ databases">
        <authorList>
            <person name="Batty M. E."/>
            <person name="Batty M E."/>
        </authorList>
    </citation>
    <scope>NUCLEOTIDE SEQUENCE [LARGE SCALE GENOMIC DNA]</scope>
    <source>
        <strain evidence="11">Gilliam</strain>
    </source>
</reference>
<dbReference type="SUPFAM" id="SSF52402">
    <property type="entry name" value="Adenine nucleotide alpha hydrolases-like"/>
    <property type="match status" value="1"/>
</dbReference>
<evidence type="ECO:0000256" key="1">
    <source>
        <dbReference type="ARBA" id="ARBA00022598"/>
    </source>
</evidence>
<comment type="subcellular location">
    <subcellularLocation>
        <location evidence="6">Cytoplasm</location>
    </subcellularLocation>
</comment>
<accession>A0A0F3MF04</accession>
<dbReference type="PANTHER" id="PTHR43033:SF1">
    <property type="entry name" value="TRNA(ILE)-LYSIDINE SYNTHASE-RELATED"/>
    <property type="match status" value="1"/>
</dbReference>
<evidence type="ECO:0000259" key="7">
    <source>
        <dbReference type="Pfam" id="PF01171"/>
    </source>
</evidence>
<organism evidence="8 10">
    <name type="scientific">Orientia tsutsugamushi str. Gilliam</name>
    <dbReference type="NCBI Taxonomy" id="1359184"/>
    <lineage>
        <taxon>Bacteria</taxon>
        <taxon>Pseudomonadati</taxon>
        <taxon>Pseudomonadota</taxon>
        <taxon>Alphaproteobacteria</taxon>
        <taxon>Rickettsiales</taxon>
        <taxon>Rickettsiaceae</taxon>
        <taxon>Rickettsieae</taxon>
        <taxon>Orientia</taxon>
    </lineage>
</organism>
<evidence type="ECO:0000256" key="3">
    <source>
        <dbReference type="ARBA" id="ARBA00022741"/>
    </source>
</evidence>
<dbReference type="EC" id="6.3.4.19" evidence="6"/>
<keyword evidence="1 6" id="KW-0436">Ligase</keyword>
<dbReference type="Proteomes" id="UP000244959">
    <property type="component" value="Chromosome I"/>
</dbReference>
<dbReference type="InterPro" id="IPR012094">
    <property type="entry name" value="tRNA_Ile_lys_synt"/>
</dbReference>
<dbReference type="GO" id="GO:0005737">
    <property type="term" value="C:cytoplasm"/>
    <property type="evidence" value="ECO:0007669"/>
    <property type="project" value="UniProtKB-SubCell"/>
</dbReference>
<comment type="domain">
    <text evidence="6">The N-terminal region contains the highly conserved SGGXDS motif, predicted to be a P-loop motif involved in ATP binding.</text>
</comment>